<evidence type="ECO:0000256" key="1">
    <source>
        <dbReference type="SAM" id="MobiDB-lite"/>
    </source>
</evidence>
<feature type="compositionally biased region" description="Basic and acidic residues" evidence="1">
    <location>
        <begin position="471"/>
        <end position="480"/>
    </location>
</feature>
<feature type="region of interest" description="Disordered" evidence="1">
    <location>
        <begin position="1331"/>
        <end position="1474"/>
    </location>
</feature>
<feature type="region of interest" description="Disordered" evidence="1">
    <location>
        <begin position="1093"/>
        <end position="1129"/>
    </location>
</feature>
<feature type="compositionally biased region" description="Basic and acidic residues" evidence="1">
    <location>
        <begin position="1527"/>
        <end position="1548"/>
    </location>
</feature>
<keyword evidence="3" id="KW-1185">Reference proteome</keyword>
<feature type="compositionally biased region" description="Acidic residues" evidence="1">
    <location>
        <begin position="326"/>
        <end position="358"/>
    </location>
</feature>
<feature type="compositionally biased region" description="Acidic residues" evidence="1">
    <location>
        <begin position="1221"/>
        <end position="1232"/>
    </location>
</feature>
<feature type="region of interest" description="Disordered" evidence="1">
    <location>
        <begin position="1147"/>
        <end position="1171"/>
    </location>
</feature>
<name>A0A388M5U3_CHABU</name>
<feature type="compositionally biased region" description="Polar residues" evidence="1">
    <location>
        <begin position="1147"/>
        <end position="1164"/>
    </location>
</feature>
<feature type="compositionally biased region" description="Basic and acidic residues" evidence="1">
    <location>
        <begin position="1233"/>
        <end position="1248"/>
    </location>
</feature>
<feature type="region of interest" description="Disordered" evidence="1">
    <location>
        <begin position="1499"/>
        <end position="1548"/>
    </location>
</feature>
<comment type="caution">
    <text evidence="2">The sequence shown here is derived from an EMBL/GenBank/DDBJ whole genome shotgun (WGS) entry which is preliminary data.</text>
</comment>
<feature type="compositionally biased region" description="Basic and acidic residues" evidence="1">
    <location>
        <begin position="230"/>
        <end position="243"/>
    </location>
</feature>
<accession>A0A388M5U3</accession>
<feature type="compositionally biased region" description="Basic and acidic residues" evidence="1">
    <location>
        <begin position="275"/>
        <end position="293"/>
    </location>
</feature>
<evidence type="ECO:0000313" key="3">
    <source>
        <dbReference type="Proteomes" id="UP000265515"/>
    </source>
</evidence>
<feature type="compositionally biased region" description="Basic and acidic residues" evidence="1">
    <location>
        <begin position="1342"/>
        <end position="1369"/>
    </location>
</feature>
<feature type="compositionally biased region" description="Acidic residues" evidence="1">
    <location>
        <begin position="1093"/>
        <end position="1104"/>
    </location>
</feature>
<organism evidence="2 3">
    <name type="scientific">Chara braunii</name>
    <name type="common">Braun's stonewort</name>
    <dbReference type="NCBI Taxonomy" id="69332"/>
    <lineage>
        <taxon>Eukaryota</taxon>
        <taxon>Viridiplantae</taxon>
        <taxon>Streptophyta</taxon>
        <taxon>Charophyceae</taxon>
        <taxon>Charales</taxon>
        <taxon>Characeae</taxon>
        <taxon>Chara</taxon>
    </lineage>
</organism>
<feature type="compositionally biased region" description="Acidic residues" evidence="1">
    <location>
        <begin position="379"/>
        <end position="395"/>
    </location>
</feature>
<feature type="region of interest" description="Disordered" evidence="1">
    <location>
        <begin position="748"/>
        <end position="770"/>
    </location>
</feature>
<feature type="compositionally biased region" description="Basic and acidic residues" evidence="1">
    <location>
        <begin position="404"/>
        <end position="418"/>
    </location>
</feature>
<proteinExistence type="predicted"/>
<feature type="compositionally biased region" description="Basic and acidic residues" evidence="1">
    <location>
        <begin position="1110"/>
        <end position="1119"/>
    </location>
</feature>
<protein>
    <recommendedName>
        <fullName evidence="4">Ubiquitin-like protease family profile domain-containing protein</fullName>
    </recommendedName>
</protein>
<feature type="region of interest" description="Disordered" evidence="1">
    <location>
        <begin position="1191"/>
        <end position="1248"/>
    </location>
</feature>
<sequence>MHIQLRAHFRIGCGVCVAGKETSSGASTPKVIGRAATFHDKYWALDWHLGIKVPYCGPLVFLRDSSGAYYPCGGVKNYAFDKLEVGEEYMRFHLTTWVDADGNEEPDNYKQVSLHLQKFVGYGIRAAAMPPFDKSRKKDGSQVVMLRPFDFLKRINCHKVSSHVCTVESKLALSEPLIPFDIQLDEFASKLRSYTLQALGQAILHSAISVGSPHGGGDPDARQISSVGITERDKVVEKSENVQKSDLAPRSLTNTVSKRLSPGLKRWQGPAEVLSSRHDGGSEVGEDPEKTADDLSAEQPVLERNAEGNEGHDEDEDDQFTGYDGGDGDEQGVGDGEEGVEDQDGGDDNDGGDDEEDGDDHRGLKDDDDDEGTKVRGAEDEDSYEAGSEGEEDEANEHGVSVNESHKCADCQRLRSGDEVVLNTQRSVCSRKRKSRASGDEEQRRRQSKLIGLATSEEAYKKALDAQSAKPAKEKRERPRSSQRPKKKAKTDGGKEVADSGDEAVGVDPRDNTSKPEQLVSDAIDTTRCFFMEYDDDGNAIDRSVQVFVDVRKILPNPDNGEFQYNHRPLNEMLVASIKDAMERPEKQKEWDKNTFHSGSCYRSHAERAETVATFETQGLEGRGCQFVPLVLCGRPTHGGSCEEVGASELSRCQEMGRAVMESAAMGIWRKQKMTRWRSNKTITLFCAKAIRMTPDTELWNQSLNNKFVRNWSNLLRPFMCLATNGNAVWQLVNRFFDMWEKGELPGQDGVRPVDQEGRPGEASGAGPAAKTVKWKKELVHYVQSNKSPNGYYVCVHDPPASAWKVFGDFTAREMEMALDLILAGKVVVTTDRTFAKKLMNMNDLYTEVRRERYMVRMLNYVLFKLERRGQREWNDDFFIEYDDIMKRFKPHGLTKEKWEKKKMKLPVERTNNVPKRLGGVDEGKLGQGNVGGYKVTTEMYFECPYFINLFLHEIVGAVSQLKDELQRVNANAQHILWDKRKCNTTYLPVCMARLDGLQTTEDLTRAAKKLSCHLAVLDLAPHNNLDSWTEQRFVELQQMMMTLCGTHWTLIIFGRLKGEDYILRNIFRKMRRIDARIYNEALEPEDRFDIMDNEEDTDDDEIDLPLPDARNHATDKNMRTGALSGGDRTVVEVGGPTMASCKTAQLTHTQTSSAGDGTEASTSKWKDKRGAPRFPTLMRQMFDHVMEMPTENQTRGQHDDAGPEEDDMCQEDNPLFHIPDDEDKDLTPGDEVESHMKESKGGPHFLDTKFTETEAKKGAGEQDISENVNSVFEALLQNNLLEYCAAFYERKSSPSRGQIRWALECRQTEQMYDSDILVGCTQAMEENIRNGSRQGAVKTSVAEKEARERKDVECKEQGTHETSVDELLKTPFSEGVGAVPREKMVSPGCGGEEAGNTKEQGEKKATTDEDAGDAGDGGAQRVPSGLGDPLSAANTGMSSHGGWSRGEHDTGDALVFGGASPRDTTKPLADNRDEGDKLLHMVCTGSGSQIALDLMEREEGGGMEGVRMTHGRETGNDDEEADGDANLEHNMDVDNEDGLGKEASCRG</sequence>
<dbReference type="Gramene" id="GBG89842">
    <property type="protein sequence ID" value="GBG89842"/>
    <property type="gene ID" value="CBR_g49692"/>
</dbReference>
<feature type="compositionally biased region" description="Acidic residues" evidence="1">
    <location>
        <begin position="1517"/>
        <end position="1526"/>
    </location>
</feature>
<feature type="compositionally biased region" description="Basic and acidic residues" evidence="1">
    <location>
        <begin position="1464"/>
        <end position="1474"/>
    </location>
</feature>
<evidence type="ECO:0000313" key="2">
    <source>
        <dbReference type="EMBL" id="GBG89842.1"/>
    </source>
</evidence>
<evidence type="ECO:0008006" key="4">
    <source>
        <dbReference type="Google" id="ProtNLM"/>
    </source>
</evidence>
<reference evidence="2 3" key="1">
    <citation type="journal article" date="2018" name="Cell">
        <title>The Chara Genome: Secondary Complexity and Implications for Plant Terrestrialization.</title>
        <authorList>
            <person name="Nishiyama T."/>
            <person name="Sakayama H."/>
            <person name="Vries J.D."/>
            <person name="Buschmann H."/>
            <person name="Saint-Marcoux D."/>
            <person name="Ullrich K.K."/>
            <person name="Haas F.B."/>
            <person name="Vanderstraeten L."/>
            <person name="Becker D."/>
            <person name="Lang D."/>
            <person name="Vosolsobe S."/>
            <person name="Rombauts S."/>
            <person name="Wilhelmsson P.K.I."/>
            <person name="Janitza P."/>
            <person name="Kern R."/>
            <person name="Heyl A."/>
            <person name="Rumpler F."/>
            <person name="Villalobos L.I.A.C."/>
            <person name="Clay J.M."/>
            <person name="Skokan R."/>
            <person name="Toyoda A."/>
            <person name="Suzuki Y."/>
            <person name="Kagoshima H."/>
            <person name="Schijlen E."/>
            <person name="Tajeshwar N."/>
            <person name="Catarino B."/>
            <person name="Hetherington A.J."/>
            <person name="Saltykova A."/>
            <person name="Bonnot C."/>
            <person name="Breuninger H."/>
            <person name="Symeonidi A."/>
            <person name="Radhakrishnan G.V."/>
            <person name="Van Nieuwerburgh F."/>
            <person name="Deforce D."/>
            <person name="Chang C."/>
            <person name="Karol K.G."/>
            <person name="Hedrich R."/>
            <person name="Ulvskov P."/>
            <person name="Glockner G."/>
            <person name="Delwiche C.F."/>
            <person name="Petrasek J."/>
            <person name="Van de Peer Y."/>
            <person name="Friml J."/>
            <person name="Beilby M."/>
            <person name="Dolan L."/>
            <person name="Kohara Y."/>
            <person name="Sugano S."/>
            <person name="Fujiyama A."/>
            <person name="Delaux P.-M."/>
            <person name="Quint M."/>
            <person name="TheiBen G."/>
            <person name="Hagemann M."/>
            <person name="Harholt J."/>
            <person name="Dunand C."/>
            <person name="Zachgo S."/>
            <person name="Langdale J."/>
            <person name="Maumus F."/>
            <person name="Straeten D.V.D."/>
            <person name="Gould S.B."/>
            <person name="Rensing S.A."/>
        </authorList>
    </citation>
    <scope>NUCLEOTIDE SEQUENCE [LARGE SCALE GENOMIC DNA]</scope>
    <source>
        <strain evidence="2 3">S276</strain>
    </source>
</reference>
<dbReference type="EMBL" id="BFEA01000765">
    <property type="protein sequence ID" value="GBG89842.1"/>
    <property type="molecule type" value="Genomic_DNA"/>
</dbReference>
<gene>
    <name evidence="2" type="ORF">CBR_g49692</name>
</gene>
<feature type="compositionally biased region" description="Basic and acidic residues" evidence="1">
    <location>
        <begin position="1396"/>
        <end position="1408"/>
    </location>
</feature>
<dbReference type="Proteomes" id="UP000265515">
    <property type="component" value="Unassembled WGS sequence"/>
</dbReference>
<feature type="region of interest" description="Disordered" evidence="1">
    <location>
        <begin position="228"/>
        <end position="516"/>
    </location>
</feature>